<dbReference type="RefSeq" id="WP_072836755.1">
    <property type="nucleotide sequence ID" value="NZ_FQUU01000020.1"/>
</dbReference>
<accession>A0A1M5EV56</accession>
<dbReference type="PANTHER" id="PTHR34599:SF1">
    <property type="entry name" value="PHOSPHATIDIC ACID PHOSPHATASE TYPE 2_HALOPEROXIDASE DOMAIN-CONTAINING PROTEIN"/>
    <property type="match status" value="1"/>
</dbReference>
<dbReference type="InterPro" id="IPR052559">
    <property type="entry name" value="V-haloperoxidase"/>
</dbReference>
<proteinExistence type="predicted"/>
<dbReference type="EMBL" id="FQUU01000020">
    <property type="protein sequence ID" value="SHF83016.1"/>
    <property type="molecule type" value="Genomic_DNA"/>
</dbReference>
<evidence type="ECO:0000313" key="2">
    <source>
        <dbReference type="EMBL" id="SHF83016.1"/>
    </source>
</evidence>
<dbReference type="OrthoDB" id="7793240at2"/>
<dbReference type="Proteomes" id="UP000184048">
    <property type="component" value="Unassembled WGS sequence"/>
</dbReference>
<keyword evidence="3" id="KW-1185">Reference proteome</keyword>
<dbReference type="Gene3D" id="1.10.606.20">
    <property type="match status" value="1"/>
</dbReference>
<feature type="transmembrane region" description="Helical" evidence="1">
    <location>
        <begin position="16"/>
        <end position="37"/>
    </location>
</feature>
<keyword evidence="1" id="KW-0472">Membrane</keyword>
<keyword evidence="1" id="KW-1133">Transmembrane helix</keyword>
<gene>
    <name evidence="2" type="ORF">SAMN02745131_03629</name>
</gene>
<dbReference type="SUPFAM" id="SSF48317">
    <property type="entry name" value="Acid phosphatase/Vanadium-dependent haloperoxidase"/>
    <property type="match status" value="1"/>
</dbReference>
<dbReference type="AlphaFoldDB" id="A0A1M5EV56"/>
<sequence length="480" mass="53660">MKNNFDVVNNYNNQNLFTMTTLSRLTISGFLLLFIFISCKKEITEPTDINASTLKKSNSPLNPGFVENDMVLYWNDKVATVLGAPMNQPTRTRYFAIIEIAVHDALNNIKPKYEGYVLNDREQHADPDAAVAAAAYWAIKGLNRQGSFPVDVWYNESLATIPDNESKELGKTLGKKAADAIISNRANDGFTQTILTSLTPANGVNPGEYRSTVTAVNSVPTQTLFPFRILYNWGTVMKPYVIESNQQFRPDGPYPVTSNDYTADFIEVKSKGSRAANTRTEEEDKMSKFWSENRQSILWNNIVRKAIENKKLDAWKTARLFALMHVCMAESINSQFNAGYYFYSWRPESAIRLAAADGNNDTEADPTWLPALSETPTSATPSVPGYPNGFAAFGGTTAEILRLFFNSDETSIEITTSSTNPAVTEPKPTFHFSTYSEAARSNSLSMIYSGWDFRKSVLDGETMGRQIANYVFNHAFKEVE</sequence>
<evidence type="ECO:0000256" key="1">
    <source>
        <dbReference type="SAM" id="Phobius"/>
    </source>
</evidence>
<dbReference type="InterPro" id="IPR036938">
    <property type="entry name" value="PAP2/HPO_sf"/>
</dbReference>
<evidence type="ECO:0008006" key="4">
    <source>
        <dbReference type="Google" id="ProtNLM"/>
    </source>
</evidence>
<dbReference type="STRING" id="1121884.SAMN02745131_03629"/>
<protein>
    <recommendedName>
        <fullName evidence="4">PAP2 superfamily protein</fullName>
    </recommendedName>
</protein>
<evidence type="ECO:0000313" key="3">
    <source>
        <dbReference type="Proteomes" id="UP000184048"/>
    </source>
</evidence>
<keyword evidence="1" id="KW-0812">Transmembrane</keyword>
<name>A0A1M5EV56_9BACT</name>
<reference evidence="2 3" key="1">
    <citation type="submission" date="2016-11" db="EMBL/GenBank/DDBJ databases">
        <authorList>
            <person name="Jaros S."/>
            <person name="Januszkiewicz K."/>
            <person name="Wedrychowicz H."/>
        </authorList>
    </citation>
    <scope>NUCLEOTIDE SEQUENCE [LARGE SCALE GENOMIC DNA]</scope>
    <source>
        <strain evidence="2 3">DSM 18119</strain>
    </source>
</reference>
<dbReference type="CDD" id="cd03398">
    <property type="entry name" value="PAP2_haloperoxidase"/>
    <property type="match status" value="1"/>
</dbReference>
<dbReference type="PANTHER" id="PTHR34599">
    <property type="entry name" value="PEROXIDASE-RELATED"/>
    <property type="match status" value="1"/>
</dbReference>
<organism evidence="2 3">
    <name type="scientific">Flavisolibacter ginsengisoli DSM 18119</name>
    <dbReference type="NCBI Taxonomy" id="1121884"/>
    <lineage>
        <taxon>Bacteria</taxon>
        <taxon>Pseudomonadati</taxon>
        <taxon>Bacteroidota</taxon>
        <taxon>Chitinophagia</taxon>
        <taxon>Chitinophagales</taxon>
        <taxon>Chitinophagaceae</taxon>
        <taxon>Flavisolibacter</taxon>
    </lineage>
</organism>